<dbReference type="OrthoDB" id="8450563at2"/>
<protein>
    <submittedName>
        <fullName evidence="2">Protease inhibitor Inh</fullName>
    </submittedName>
</protein>
<evidence type="ECO:0000313" key="3">
    <source>
        <dbReference type="Proteomes" id="UP000236884"/>
    </source>
</evidence>
<dbReference type="Proteomes" id="UP000236884">
    <property type="component" value="Chromosome"/>
</dbReference>
<evidence type="ECO:0000259" key="1">
    <source>
        <dbReference type="Pfam" id="PF02974"/>
    </source>
</evidence>
<gene>
    <name evidence="2" type="ORF">GJW-30_1_03673</name>
</gene>
<dbReference type="InterPro" id="IPR021140">
    <property type="entry name" value="Inh/Omp19"/>
</dbReference>
<dbReference type="AlphaFoldDB" id="A0A0S3PYY3"/>
<sequence>MRFRYVIPALILLTACGESTMGRFTTPATPTAQPVASQDMTGRWTFSAVSGASCAMNFTSQGAEGSIKPEGGCPGEMYKSRQFIFDASGLIIRDHTAAPLAQLRSAGSNRFEGQAGAQAVSLSR</sequence>
<evidence type="ECO:0000313" key="2">
    <source>
        <dbReference type="EMBL" id="BAT61117.1"/>
    </source>
</evidence>
<dbReference type="KEGG" id="vgo:GJW-30_1_03673"/>
<proteinExistence type="predicted"/>
<accession>A0A0S3PYY3</accession>
<feature type="domain" description="Alkaline proteinase inhibitor/ Outer membrane lipoprotein Omp19" evidence="1">
    <location>
        <begin position="36"/>
        <end position="124"/>
    </location>
</feature>
<name>A0A0S3PYY3_9BRAD</name>
<organism evidence="2 3">
    <name type="scientific">Variibacter gotjawalensis</name>
    <dbReference type="NCBI Taxonomy" id="1333996"/>
    <lineage>
        <taxon>Bacteria</taxon>
        <taxon>Pseudomonadati</taxon>
        <taxon>Pseudomonadota</taxon>
        <taxon>Alphaproteobacteria</taxon>
        <taxon>Hyphomicrobiales</taxon>
        <taxon>Nitrobacteraceae</taxon>
        <taxon>Variibacter</taxon>
    </lineage>
</organism>
<dbReference type="EMBL" id="AP014946">
    <property type="protein sequence ID" value="BAT61117.1"/>
    <property type="molecule type" value="Genomic_DNA"/>
</dbReference>
<dbReference type="Pfam" id="PF02974">
    <property type="entry name" value="Inh"/>
    <property type="match status" value="1"/>
</dbReference>
<keyword evidence="3" id="KW-1185">Reference proteome</keyword>
<reference evidence="2 3" key="1">
    <citation type="submission" date="2015-08" db="EMBL/GenBank/DDBJ databases">
        <title>Investigation of the bacterial diversity of lava forest soil.</title>
        <authorList>
            <person name="Lee J.S."/>
        </authorList>
    </citation>
    <scope>NUCLEOTIDE SEQUENCE [LARGE SCALE GENOMIC DNA]</scope>
    <source>
        <strain evidence="2 3">GJW-30</strain>
    </source>
</reference>
<dbReference type="PROSITE" id="PS51257">
    <property type="entry name" value="PROKAR_LIPOPROTEIN"/>
    <property type="match status" value="1"/>
</dbReference>
<dbReference type="RefSeq" id="WP_096357855.1">
    <property type="nucleotide sequence ID" value="NZ_SGWU01000001.1"/>
</dbReference>